<protein>
    <submittedName>
        <fullName evidence="2">Uncharacterized protein</fullName>
    </submittedName>
</protein>
<comment type="caution">
    <text evidence="2">The sequence shown here is derived from an EMBL/GenBank/DDBJ whole genome shotgun (WGS) entry which is preliminary data.</text>
</comment>
<organism evidence="2 3">
    <name type="scientific">Rehmannia glutinosa</name>
    <name type="common">Chinese foxglove</name>
    <dbReference type="NCBI Taxonomy" id="99300"/>
    <lineage>
        <taxon>Eukaryota</taxon>
        <taxon>Viridiplantae</taxon>
        <taxon>Streptophyta</taxon>
        <taxon>Embryophyta</taxon>
        <taxon>Tracheophyta</taxon>
        <taxon>Spermatophyta</taxon>
        <taxon>Magnoliopsida</taxon>
        <taxon>eudicotyledons</taxon>
        <taxon>Gunneridae</taxon>
        <taxon>Pentapetalae</taxon>
        <taxon>asterids</taxon>
        <taxon>lamiids</taxon>
        <taxon>Lamiales</taxon>
        <taxon>Orobanchaceae</taxon>
        <taxon>Rehmannieae</taxon>
        <taxon>Rehmannia</taxon>
    </lineage>
</organism>
<name>A0ABR0VHU2_REHGL</name>
<evidence type="ECO:0000256" key="1">
    <source>
        <dbReference type="SAM" id="MobiDB-lite"/>
    </source>
</evidence>
<keyword evidence="3" id="KW-1185">Reference proteome</keyword>
<reference evidence="2 3" key="1">
    <citation type="journal article" date="2021" name="Comput. Struct. Biotechnol. J.">
        <title>De novo genome assembly of the potent medicinal plant Rehmannia glutinosa using nanopore technology.</title>
        <authorList>
            <person name="Ma L."/>
            <person name="Dong C."/>
            <person name="Song C."/>
            <person name="Wang X."/>
            <person name="Zheng X."/>
            <person name="Niu Y."/>
            <person name="Chen S."/>
            <person name="Feng W."/>
        </authorList>
    </citation>
    <scope>NUCLEOTIDE SEQUENCE [LARGE SCALE GENOMIC DNA]</scope>
    <source>
        <strain evidence="2">DH-2019</strain>
    </source>
</reference>
<feature type="compositionally biased region" description="Basic residues" evidence="1">
    <location>
        <begin position="605"/>
        <end position="616"/>
    </location>
</feature>
<accession>A0ABR0VHU2</accession>
<feature type="region of interest" description="Disordered" evidence="1">
    <location>
        <begin position="706"/>
        <end position="733"/>
    </location>
</feature>
<dbReference type="Pfam" id="PF05904">
    <property type="entry name" value="DUF863"/>
    <property type="match status" value="3"/>
</dbReference>
<dbReference type="PANTHER" id="PTHR33167:SF4">
    <property type="entry name" value="TRANSCRIPTION FACTOR, PUTATIVE (DUF863)-RELATED"/>
    <property type="match status" value="1"/>
</dbReference>
<evidence type="ECO:0000313" key="3">
    <source>
        <dbReference type="Proteomes" id="UP001318860"/>
    </source>
</evidence>
<sequence>MNTSIQKKAKKLPECKASDVSSPIGNPKTGRESTNLSLGDRAGVNSASASCLRKSVNIRLADLNEPIEIEEAMAPSTVDFLDRNGERKGENQPAKSNAGYLRVSEESIHVRDGSSIKSAVESKVNERGWLSHLYEAGSVKSNLSSVTHGLHKEKMPIPSYPLPGTLNPLEHPPVNVIYPFGHSWAHPVPSWSKPTTSFTQKLTTMEPCLDSPAVSNRSLQTSAPNMEPFRGKWQVNVNSKLNANLGGELTTTNGIFHGSASRSGETKVHLQSAGFDNNFNCSRADNVVSDRSTNHVLGYFPNGSCLGNSRPVIDINLNEAEDGKSEPEDHLSALPWLKRKPAHANETVADLNQPLHSSDCEIVRTAETQNVKKILGFPIFETGALENVPSEKNIGKERKNRIIDINLECEPDEEIAAEEPNFEKEKNETKGVSIRDYIDLNSCVSDCEDASVPSYESKATSVKIAFEIDLEAPVENEEAEENTVGEASLQLLQNKNKTLQDEILRNAAETIFAISSSCPNIHSDNILHPSDASLAESLIWFADVVSSELESTSTVRDGSPRDLLDDFEAMTLQLQETKEEDYMPTPFVPEVQKVEETGPNTLTTRSRRGQSRRGRQRRDFQRDILPGLTTLSRHEVSEDLQTFGGLMRATGHHWVSGSTRRNSGGRGRRRAVIETTVSAVAVNPVCTPLVQQISKIEAGLEDRSLTGWGKTTRRPRRQRCPTGNNNPPAVVLT</sequence>
<feature type="region of interest" description="Disordered" evidence="1">
    <location>
        <begin position="594"/>
        <end position="623"/>
    </location>
</feature>
<gene>
    <name evidence="2" type="ORF">DH2020_032327</name>
</gene>
<dbReference type="Proteomes" id="UP001318860">
    <property type="component" value="Unassembled WGS sequence"/>
</dbReference>
<evidence type="ECO:0000313" key="2">
    <source>
        <dbReference type="EMBL" id="KAK6133935.1"/>
    </source>
</evidence>
<feature type="region of interest" description="Disordered" evidence="1">
    <location>
        <begin position="1"/>
        <end position="40"/>
    </location>
</feature>
<dbReference type="InterPro" id="IPR008581">
    <property type="entry name" value="DUF863_pln"/>
</dbReference>
<proteinExistence type="predicted"/>
<dbReference type="PANTHER" id="PTHR33167">
    <property type="entry name" value="TRANSCRIPTION FACTOR, PUTATIVE (DUF863)-RELATED"/>
    <property type="match status" value="1"/>
</dbReference>
<dbReference type="EMBL" id="JABTTQ020001197">
    <property type="protein sequence ID" value="KAK6133935.1"/>
    <property type="molecule type" value="Genomic_DNA"/>
</dbReference>